<proteinExistence type="predicted"/>
<organism evidence="4 5">
    <name type="scientific">Dactylosporangium cerinum</name>
    <dbReference type="NCBI Taxonomy" id="1434730"/>
    <lineage>
        <taxon>Bacteria</taxon>
        <taxon>Bacillati</taxon>
        <taxon>Actinomycetota</taxon>
        <taxon>Actinomycetes</taxon>
        <taxon>Micromonosporales</taxon>
        <taxon>Micromonosporaceae</taxon>
        <taxon>Dactylosporangium</taxon>
    </lineage>
</organism>
<feature type="transmembrane region" description="Helical" evidence="2">
    <location>
        <begin position="112"/>
        <end position="131"/>
    </location>
</feature>
<feature type="transmembrane region" description="Helical" evidence="2">
    <location>
        <begin position="66"/>
        <end position="91"/>
    </location>
</feature>
<dbReference type="PROSITE" id="PS51782">
    <property type="entry name" value="LYSM"/>
    <property type="match status" value="1"/>
</dbReference>
<keyword evidence="5" id="KW-1185">Reference proteome</keyword>
<dbReference type="Pfam" id="PF03704">
    <property type="entry name" value="BTAD"/>
    <property type="match status" value="1"/>
</dbReference>
<keyword evidence="2" id="KW-0812">Transmembrane</keyword>
<keyword evidence="2" id="KW-0472">Membrane</keyword>
<feature type="compositionally biased region" description="Low complexity" evidence="1">
    <location>
        <begin position="256"/>
        <end position="271"/>
    </location>
</feature>
<dbReference type="InterPro" id="IPR036388">
    <property type="entry name" value="WH-like_DNA-bd_sf"/>
</dbReference>
<dbReference type="PANTHER" id="PTHR35807:SF2">
    <property type="entry name" value="TRANSCRIPTIONAL ACTIVATOR DOMAIN"/>
    <property type="match status" value="1"/>
</dbReference>
<feature type="compositionally biased region" description="Low complexity" evidence="1">
    <location>
        <begin position="508"/>
        <end position="522"/>
    </location>
</feature>
<dbReference type="EMBL" id="JBHSIU010000041">
    <property type="protein sequence ID" value="MFC5001963.1"/>
    <property type="molecule type" value="Genomic_DNA"/>
</dbReference>
<dbReference type="Gene3D" id="3.10.350.10">
    <property type="entry name" value="LysM domain"/>
    <property type="match status" value="1"/>
</dbReference>
<dbReference type="InterPro" id="IPR036779">
    <property type="entry name" value="LysM_dom_sf"/>
</dbReference>
<feature type="region of interest" description="Disordered" evidence="1">
    <location>
        <begin position="490"/>
        <end position="522"/>
    </location>
</feature>
<dbReference type="SMART" id="SM01043">
    <property type="entry name" value="BTAD"/>
    <property type="match status" value="1"/>
</dbReference>
<dbReference type="Gene3D" id="1.25.40.10">
    <property type="entry name" value="Tetratricopeptide repeat domain"/>
    <property type="match status" value="1"/>
</dbReference>
<name>A0ABV9W079_9ACTN</name>
<feature type="domain" description="LysM" evidence="3">
    <location>
        <begin position="180"/>
        <end position="237"/>
    </location>
</feature>
<reference evidence="5" key="1">
    <citation type="journal article" date="2019" name="Int. J. Syst. Evol. Microbiol.">
        <title>The Global Catalogue of Microorganisms (GCM) 10K type strain sequencing project: providing services to taxonomists for standard genome sequencing and annotation.</title>
        <authorList>
            <consortium name="The Broad Institute Genomics Platform"/>
            <consortium name="The Broad Institute Genome Sequencing Center for Infectious Disease"/>
            <person name="Wu L."/>
            <person name="Ma J."/>
        </authorList>
    </citation>
    <scope>NUCLEOTIDE SEQUENCE [LARGE SCALE GENOMIC DNA]</scope>
    <source>
        <strain evidence="5">CGMCC 4.7152</strain>
    </source>
</reference>
<evidence type="ECO:0000256" key="1">
    <source>
        <dbReference type="SAM" id="MobiDB-lite"/>
    </source>
</evidence>
<feature type="region of interest" description="Disordered" evidence="1">
    <location>
        <begin position="319"/>
        <end position="350"/>
    </location>
</feature>
<feature type="transmembrane region" description="Helical" evidence="2">
    <location>
        <begin position="21"/>
        <end position="46"/>
    </location>
</feature>
<evidence type="ECO:0000259" key="3">
    <source>
        <dbReference type="PROSITE" id="PS51782"/>
    </source>
</evidence>
<protein>
    <submittedName>
        <fullName evidence="4">BTAD domain-containing putative transcriptional regulator</fullName>
    </submittedName>
</protein>
<dbReference type="PANTHER" id="PTHR35807">
    <property type="entry name" value="TRANSCRIPTIONAL REGULATOR REDD-RELATED"/>
    <property type="match status" value="1"/>
</dbReference>
<dbReference type="InterPro" id="IPR051677">
    <property type="entry name" value="AfsR-DnrI-RedD_regulator"/>
</dbReference>
<accession>A0ABV9W079</accession>
<dbReference type="InterPro" id="IPR005158">
    <property type="entry name" value="BTAD"/>
</dbReference>
<dbReference type="Proteomes" id="UP001595912">
    <property type="component" value="Unassembled WGS sequence"/>
</dbReference>
<keyword evidence="2" id="KW-1133">Transmembrane helix</keyword>
<evidence type="ECO:0000256" key="2">
    <source>
        <dbReference type="SAM" id="Phobius"/>
    </source>
</evidence>
<dbReference type="Gene3D" id="1.10.10.10">
    <property type="entry name" value="Winged helix-like DNA-binding domain superfamily/Winged helix DNA-binding domain"/>
    <property type="match status" value="1"/>
</dbReference>
<gene>
    <name evidence="4" type="ORF">ACFPIJ_29535</name>
</gene>
<dbReference type="InterPro" id="IPR018392">
    <property type="entry name" value="LysM"/>
</dbReference>
<evidence type="ECO:0000313" key="5">
    <source>
        <dbReference type="Proteomes" id="UP001595912"/>
    </source>
</evidence>
<dbReference type="CDD" id="cd00118">
    <property type="entry name" value="LysM"/>
    <property type="match status" value="1"/>
</dbReference>
<feature type="region of interest" description="Disordered" evidence="1">
    <location>
        <begin position="243"/>
        <end position="284"/>
    </location>
</feature>
<dbReference type="InterPro" id="IPR011990">
    <property type="entry name" value="TPR-like_helical_dom_sf"/>
</dbReference>
<sequence length="775" mass="82022">MYPTRTRSLPVRSGRRPVHSVGRLLLGGLTAIVGLLSLAVLPYPLWLVACACWQSIDWAESVSQPINAPLLILAAVATAWVWWCWLLYATIADTVTALRGNGNRRIRLPMSLHRVVTAAAGLLGTLLQPGVAAAGSVAATPALQTHDTANRSTAVQSGPPVVAVPASTVSAPGAVPAEPVIYVVRRGDALARIARNELGDAKRWPEIYTLNRGARFPGVGGTLTNPDVIYPGWRLKIPAPPVATVTQEPPRPVDVAPATTTAPPTTPPAQASVEAEPPATADSGSKYRLTDLLPWLALLSAPAVIVLLRRRRRAGIRPASPAVENRTEARSRSRTAAAVPEARAGTSLAPPAADVSDAAAAVSADPLEAAREFVAAALDDNPDTHVIIPRITLRVLAPDRPHAANSATLTVTATVDDAVTALEAQALHRARLMEEHDVDDYADLRDIEALPSIVLVAHADRPQQARIAAAAEQGQAFDIHAITLDHPASAVRRDPPLPAPEHLPATNDEPAAPSTADPPASEKVQVRVIGDVNVLDRRGKVVPGFRGRAKELLAYLTVHRDGAELPDIMEALWPEATVNRATERLSTEVANLRRTIRTAAGDGSVQAVHNPGGRYRLNTDALDIDAWQLDQALTADDPDAPDRETRLRAAVAVHTGELGGAATYAWIETARELCRRQGITVRQRLAAVVASTSLAEAAALLDAAADVDPYSDTLARAAIEAHAALGDTDTARHRYTQLRAALADIDEQPDAATKALVETVLGRDALDDEPGEATA</sequence>
<dbReference type="RefSeq" id="WP_380119601.1">
    <property type="nucleotide sequence ID" value="NZ_JBHSIU010000041.1"/>
</dbReference>
<evidence type="ECO:0000313" key="4">
    <source>
        <dbReference type="EMBL" id="MFC5001963.1"/>
    </source>
</evidence>
<comment type="caution">
    <text evidence="4">The sequence shown here is derived from an EMBL/GenBank/DDBJ whole genome shotgun (WGS) entry which is preliminary data.</text>
</comment>